<evidence type="ECO:0000259" key="13">
    <source>
        <dbReference type="PROSITE" id="PS50967"/>
    </source>
</evidence>
<dbReference type="InterPro" id="IPR002121">
    <property type="entry name" value="HRDC_dom"/>
</dbReference>
<comment type="catalytic activity">
    <reaction evidence="10">
        <text>Couples ATP hydrolysis with the unwinding of duplex DNA by translocating in the 3'-5' direction.</text>
        <dbReference type="EC" id="5.6.2.4"/>
    </reaction>
</comment>
<feature type="compositionally biased region" description="Low complexity" evidence="12">
    <location>
        <begin position="172"/>
        <end position="184"/>
    </location>
</feature>
<comment type="subcellular location">
    <subcellularLocation>
        <location evidence="1">Nucleus</location>
    </subcellularLocation>
</comment>
<evidence type="ECO:0000259" key="14">
    <source>
        <dbReference type="PROSITE" id="PS51192"/>
    </source>
</evidence>
<dbReference type="GO" id="GO:0006260">
    <property type="term" value="P:DNA replication"/>
    <property type="evidence" value="ECO:0007669"/>
    <property type="project" value="InterPro"/>
</dbReference>
<dbReference type="STRING" id="1391915.U7PQV4"/>
<feature type="compositionally biased region" description="Low complexity" evidence="12">
    <location>
        <begin position="27"/>
        <end position="39"/>
    </location>
</feature>
<evidence type="ECO:0000256" key="4">
    <source>
        <dbReference type="ARBA" id="ARBA00022801"/>
    </source>
</evidence>
<dbReference type="SMART" id="SM00490">
    <property type="entry name" value="HELICc"/>
    <property type="match status" value="1"/>
</dbReference>
<dbReference type="Pfam" id="PF16124">
    <property type="entry name" value="RecQ_Zn_bind"/>
    <property type="match status" value="1"/>
</dbReference>
<feature type="compositionally biased region" description="Polar residues" evidence="12">
    <location>
        <begin position="532"/>
        <end position="541"/>
    </location>
</feature>
<evidence type="ECO:0000256" key="11">
    <source>
        <dbReference type="ARBA" id="ARBA00034808"/>
    </source>
</evidence>
<feature type="domain" description="HRDC" evidence="13">
    <location>
        <begin position="1603"/>
        <end position="1685"/>
    </location>
</feature>
<evidence type="ECO:0000256" key="6">
    <source>
        <dbReference type="ARBA" id="ARBA00022840"/>
    </source>
</evidence>
<dbReference type="EC" id="5.6.2.4" evidence="11"/>
<dbReference type="GO" id="GO:0005737">
    <property type="term" value="C:cytoplasm"/>
    <property type="evidence" value="ECO:0007669"/>
    <property type="project" value="TreeGrafter"/>
</dbReference>
<dbReference type="FunFam" id="3.40.50.300:FF:000537">
    <property type="entry name" value="Bloom syndrome RecQ-like helicase"/>
    <property type="match status" value="1"/>
</dbReference>
<evidence type="ECO:0000256" key="3">
    <source>
        <dbReference type="ARBA" id="ARBA00022741"/>
    </source>
</evidence>
<evidence type="ECO:0000256" key="1">
    <source>
        <dbReference type="ARBA" id="ARBA00004123"/>
    </source>
</evidence>
<dbReference type="GO" id="GO:0003677">
    <property type="term" value="F:DNA binding"/>
    <property type="evidence" value="ECO:0007669"/>
    <property type="project" value="UniProtKB-KW"/>
</dbReference>
<dbReference type="HOGENOM" id="CLU_001103_16_0_1"/>
<feature type="compositionally biased region" description="Gly residues" evidence="12">
    <location>
        <begin position="1750"/>
        <end position="1763"/>
    </location>
</feature>
<feature type="compositionally biased region" description="Polar residues" evidence="12">
    <location>
        <begin position="807"/>
        <end position="819"/>
    </location>
</feature>
<keyword evidence="9" id="KW-0539">Nucleus</keyword>
<keyword evidence="3" id="KW-0547">Nucleotide-binding</keyword>
<dbReference type="InterPro" id="IPR032284">
    <property type="entry name" value="RecQ_Zn-bd"/>
</dbReference>
<dbReference type="InterPro" id="IPR010997">
    <property type="entry name" value="HRDC-like_sf"/>
</dbReference>
<dbReference type="Pfam" id="PF00271">
    <property type="entry name" value="Helicase_C"/>
    <property type="match status" value="1"/>
</dbReference>
<dbReference type="GO" id="GO:0000724">
    <property type="term" value="P:double-strand break repair via homologous recombination"/>
    <property type="evidence" value="ECO:0007669"/>
    <property type="project" value="TreeGrafter"/>
</dbReference>
<gene>
    <name evidence="16" type="ORF">HMPREF1624_06124</name>
</gene>
<feature type="region of interest" description="Disordered" evidence="12">
    <location>
        <begin position="694"/>
        <end position="716"/>
    </location>
</feature>
<dbReference type="PROSITE" id="PS51192">
    <property type="entry name" value="HELICASE_ATP_BIND_1"/>
    <property type="match status" value="1"/>
</dbReference>
<dbReference type="Gene3D" id="1.10.10.10">
    <property type="entry name" value="Winged helix-like DNA-binding domain superfamily/Winged helix DNA-binding domain"/>
    <property type="match status" value="1"/>
</dbReference>
<feature type="compositionally biased region" description="Acidic residues" evidence="12">
    <location>
        <begin position="255"/>
        <end position="264"/>
    </location>
</feature>
<dbReference type="FunFam" id="3.40.50.300:FF:001975">
    <property type="entry name" value="ATP-dependent DNA helicase"/>
    <property type="match status" value="1"/>
</dbReference>
<feature type="compositionally biased region" description="Polar residues" evidence="12">
    <location>
        <begin position="846"/>
        <end position="871"/>
    </location>
</feature>
<dbReference type="PROSITE" id="PS50967">
    <property type="entry name" value="HRDC"/>
    <property type="match status" value="1"/>
</dbReference>
<feature type="region of interest" description="Disordered" evidence="12">
    <location>
        <begin position="1438"/>
        <end position="1518"/>
    </location>
</feature>
<evidence type="ECO:0000313" key="16">
    <source>
        <dbReference type="EMBL" id="ERS97952.1"/>
    </source>
</evidence>
<dbReference type="AlphaFoldDB" id="U7PQV4"/>
<dbReference type="eggNOG" id="KOG0351">
    <property type="taxonomic scope" value="Eukaryota"/>
</dbReference>
<evidence type="ECO:0000256" key="5">
    <source>
        <dbReference type="ARBA" id="ARBA00022806"/>
    </source>
</evidence>
<feature type="compositionally biased region" description="Polar residues" evidence="12">
    <location>
        <begin position="366"/>
        <end position="377"/>
    </location>
</feature>
<feature type="compositionally biased region" description="Polar residues" evidence="12">
    <location>
        <begin position="446"/>
        <end position="462"/>
    </location>
</feature>
<dbReference type="CDD" id="cd17920">
    <property type="entry name" value="DEXHc_RecQ"/>
    <property type="match status" value="1"/>
</dbReference>
<feature type="compositionally biased region" description="Acidic residues" evidence="12">
    <location>
        <begin position="1690"/>
        <end position="1701"/>
    </location>
</feature>
<dbReference type="PROSITE" id="PS51194">
    <property type="entry name" value="HELICASE_CTER"/>
    <property type="match status" value="1"/>
</dbReference>
<dbReference type="NCBIfam" id="TIGR00614">
    <property type="entry name" value="recQ_fam"/>
    <property type="match status" value="1"/>
</dbReference>
<evidence type="ECO:0000256" key="10">
    <source>
        <dbReference type="ARBA" id="ARBA00034617"/>
    </source>
</evidence>
<dbReference type="EMBL" id="KI440847">
    <property type="protein sequence ID" value="ERS97952.1"/>
    <property type="molecule type" value="Genomic_DNA"/>
</dbReference>
<feature type="compositionally biased region" description="Polar residues" evidence="12">
    <location>
        <begin position="204"/>
        <end position="214"/>
    </location>
</feature>
<feature type="compositionally biased region" description="Polar residues" evidence="12">
    <location>
        <begin position="159"/>
        <end position="171"/>
    </location>
</feature>
<protein>
    <recommendedName>
        <fullName evidence="11">DNA 3'-5' helicase</fullName>
        <ecNumber evidence="11">5.6.2.4</ecNumber>
    </recommendedName>
</protein>
<feature type="compositionally biased region" description="Basic residues" evidence="12">
    <location>
        <begin position="1802"/>
        <end position="1816"/>
    </location>
</feature>
<dbReference type="Proteomes" id="UP000018087">
    <property type="component" value="Unassembled WGS sequence"/>
</dbReference>
<feature type="compositionally biased region" description="Pro residues" evidence="12">
    <location>
        <begin position="771"/>
        <end position="780"/>
    </location>
</feature>
<keyword evidence="7" id="KW-0238">DNA-binding</keyword>
<dbReference type="GO" id="GO:0005634">
    <property type="term" value="C:nucleus"/>
    <property type="evidence" value="ECO:0007669"/>
    <property type="project" value="UniProtKB-SubCell"/>
</dbReference>
<proteinExistence type="inferred from homology"/>
<dbReference type="GO" id="GO:0005694">
    <property type="term" value="C:chromosome"/>
    <property type="evidence" value="ECO:0007669"/>
    <property type="project" value="TreeGrafter"/>
</dbReference>
<feature type="region of interest" description="Disordered" evidence="12">
    <location>
        <begin position="1562"/>
        <end position="1586"/>
    </location>
</feature>
<feature type="compositionally biased region" description="Low complexity" evidence="12">
    <location>
        <begin position="1461"/>
        <end position="1474"/>
    </location>
</feature>
<evidence type="ECO:0000313" key="17">
    <source>
        <dbReference type="Proteomes" id="UP000018087"/>
    </source>
</evidence>
<evidence type="ECO:0000256" key="7">
    <source>
        <dbReference type="ARBA" id="ARBA00023125"/>
    </source>
</evidence>
<evidence type="ECO:0000256" key="9">
    <source>
        <dbReference type="ARBA" id="ARBA00023242"/>
    </source>
</evidence>
<dbReference type="OrthoDB" id="10261556at2759"/>
<keyword evidence="17" id="KW-1185">Reference proteome</keyword>
<feature type="compositionally biased region" description="Basic and acidic residues" evidence="12">
    <location>
        <begin position="283"/>
        <end position="303"/>
    </location>
</feature>
<feature type="compositionally biased region" description="Low complexity" evidence="12">
    <location>
        <begin position="1848"/>
        <end position="1858"/>
    </location>
</feature>
<feature type="region of interest" description="Disordered" evidence="12">
    <location>
        <begin position="14"/>
        <end position="39"/>
    </location>
</feature>
<feature type="domain" description="Helicase C-terminal" evidence="15">
    <location>
        <begin position="1136"/>
        <end position="1284"/>
    </location>
</feature>
<evidence type="ECO:0000256" key="8">
    <source>
        <dbReference type="ARBA" id="ARBA00023235"/>
    </source>
</evidence>
<keyword evidence="5" id="KW-0347">Helicase</keyword>
<dbReference type="InterPro" id="IPR011545">
    <property type="entry name" value="DEAD/DEAH_box_helicase_dom"/>
</dbReference>
<dbReference type="GO" id="GO:0043138">
    <property type="term" value="F:3'-5' DNA helicase activity"/>
    <property type="evidence" value="ECO:0007669"/>
    <property type="project" value="UniProtKB-EC"/>
</dbReference>
<evidence type="ECO:0000256" key="2">
    <source>
        <dbReference type="ARBA" id="ARBA00005446"/>
    </source>
</evidence>
<name>U7PQV4_SPOS1</name>
<accession>U7PQV4</accession>
<dbReference type="Pfam" id="PF00270">
    <property type="entry name" value="DEAD"/>
    <property type="match status" value="1"/>
</dbReference>
<dbReference type="GO" id="GO:0009378">
    <property type="term" value="F:four-way junction helicase activity"/>
    <property type="evidence" value="ECO:0007669"/>
    <property type="project" value="TreeGrafter"/>
</dbReference>
<dbReference type="InterPro" id="IPR014001">
    <property type="entry name" value="Helicase_ATP-bd"/>
</dbReference>
<dbReference type="PROSITE" id="PS00690">
    <property type="entry name" value="DEAH_ATP_HELICASE"/>
    <property type="match status" value="1"/>
</dbReference>
<dbReference type="GO" id="GO:0005524">
    <property type="term" value="F:ATP binding"/>
    <property type="evidence" value="ECO:0007669"/>
    <property type="project" value="UniProtKB-KW"/>
</dbReference>
<dbReference type="PANTHER" id="PTHR13710">
    <property type="entry name" value="DNA HELICASE RECQ FAMILY MEMBER"/>
    <property type="match status" value="1"/>
</dbReference>
<organism evidence="16 17">
    <name type="scientific">Sporothrix schenckii (strain ATCC 58251 / de Perez 2211183)</name>
    <name type="common">Rose-picker's disease fungus</name>
    <dbReference type="NCBI Taxonomy" id="1391915"/>
    <lineage>
        <taxon>Eukaryota</taxon>
        <taxon>Fungi</taxon>
        <taxon>Dikarya</taxon>
        <taxon>Ascomycota</taxon>
        <taxon>Pezizomycotina</taxon>
        <taxon>Sordariomycetes</taxon>
        <taxon>Sordariomycetidae</taxon>
        <taxon>Ophiostomatales</taxon>
        <taxon>Ophiostomataceae</taxon>
        <taxon>Sporothrix</taxon>
    </lineage>
</organism>
<dbReference type="PANTHER" id="PTHR13710:SF153">
    <property type="entry name" value="RECQ-LIKE DNA HELICASE BLM"/>
    <property type="match status" value="1"/>
</dbReference>
<feature type="compositionally biased region" description="Polar residues" evidence="12">
    <location>
        <begin position="1764"/>
        <end position="1787"/>
    </location>
</feature>
<comment type="similarity">
    <text evidence="2">Belongs to the helicase family. RecQ subfamily.</text>
</comment>
<dbReference type="InterPro" id="IPR036388">
    <property type="entry name" value="WH-like_DNA-bd_sf"/>
</dbReference>
<feature type="compositionally biased region" description="Pro residues" evidence="12">
    <location>
        <begin position="750"/>
        <end position="759"/>
    </location>
</feature>
<dbReference type="InterPro" id="IPR018982">
    <property type="entry name" value="RQC_domain"/>
</dbReference>
<dbReference type="InterPro" id="IPR004589">
    <property type="entry name" value="DNA_helicase_ATP-dep_RecQ"/>
</dbReference>
<feature type="compositionally biased region" description="Basic and acidic residues" evidence="12">
    <location>
        <begin position="494"/>
        <end position="507"/>
    </location>
</feature>
<feature type="region of interest" description="Disordered" evidence="12">
    <location>
        <begin position="747"/>
        <end position="829"/>
    </location>
</feature>
<evidence type="ECO:0000259" key="15">
    <source>
        <dbReference type="PROSITE" id="PS51194"/>
    </source>
</evidence>
<feature type="compositionally biased region" description="Acidic residues" evidence="12">
    <location>
        <begin position="519"/>
        <end position="531"/>
    </location>
</feature>
<dbReference type="Pfam" id="PF09382">
    <property type="entry name" value="RQC"/>
    <property type="match status" value="1"/>
</dbReference>
<sequence length="1870" mass="204475">MTLNNLSEQLPWLLRNPNSTRPAGFPTSLSSASSAAASSLARPAAASSTAVSTTTPIVHSPTTAALISTFRKEPALSNNSHNSSNTTAVAATPRTSNATGALTPALTGTTLYPSMRSTLIANSDVRDSHSPDATLRNKAASRAARQQPPPPPPFPSAHIISTTDSTMGSSTPSRRLQQPQQPLQPQQPPLPPLSRLVPPAIARQMSTPSRNKTAASGPPGTAKTPSRAPPAVPSSHTRRSKTPIAPSPYALDFGSDLDPDDFDSIVDLTTDDNTPSSSSPHAAPREDVPLWREDYASRPEPRSTAKRGKKRKSADVNGSPEKATPTAKRKARVEERQRSRAVEDEDEDDDSGSIGDFPDVNDLVSMVSSSPIRNRQTPAKAPGRTPAKTPAKSLVPTKTPRRSPVPPVEESLLPLQTSVTPQKKQKRDSTRSDIVMDSEDEFVTPPTRNASFVTCPNDSVMQNGNGDEIDEEDDNNGPPSPHSPTLRTAQRMADTPHKNPSLDRETKTPSGPRPLVAETEPEPEAEEEDVTMDSNVHTQQPPVLATAPAPQSEPEPALEQSGQDTDEGMAATQRPGVLAYWPALRYKQHGLEERLRLNTMEYTKALREKWSPEKRMKIKGDKEPLLKEKQALDNLVNEFRSYATLYNDQEALLHTITEAYQSHQDTEEEEARLDQLTAELQDCEETLRGRLSAASIDPSSCPADFAAGSPNDRVIVPATQHPEGYVAPNMSRNNATTPVTPSQVVLQTQMPPPRQPPHQQPRQTRDVEIFRPPPPPPMSRQPPNHIMPDSFDDDDLFNGVENLPPMLTSNYNAGPSRPQQGRGPDLFSDFSDDVEMLQVAEHFEMQHSSSAETTSRRPTPARQTLAPTSGNAGPPPRELSRGAKKSAALIPRASQKASMPPELMRFGWSEDVRRALKDRFRMSGFRHNQLEAINATLSGKDAFVLMPTGGGKSLCYQLPAVVGSGKTRGVTIVISPLLSLMQDQVDHLANLNIAANSFNGSMPAPARQFIMDLFHKENPEHYLQLLYVTPEMVNNNQRFINCLGTLYRNKKFARIVIDEAHCVSQWGHDFRPDYKALGRVRRQFPEVPVMALTATATPNVIVDIQHNLSIGNCQVFSQSFNRPNLYYEVRVKGSGCIDNMAEMIRTDYNGQTGIVYTLSQKSTESIAKKLCDKYGISAHYYHAGMPAEDKVRIQRDWQRGVIKVVVATIAFGMGIDKPDVRFVVHYYLPKSLEGYYQETGRAGRDGQQSNCYLYFGYGDIKNLRKFITDSDGSEEQKQRQREMLNRMVDFCENQRDCRRTEILRYFGESFDAAECKKTCDNCKSDSKFNLTDFTKYAVAALRIVEAFKLATLVQCAEALMGSKRLPEDHQEQLGDIYGIAKHLKKQDVHMMIYRLLAENALRELGSCADDFFHGRKKLQVVIKVNDIAAAVTAKPKTKKAAAKADDSATTKATKRTKATAKSKAAAGSSTAGAAAKKKRKTPAAVLDEAGVEDDENDGDTDFESFDGPVHRNGYARDNFVVSDNEEDVIIDENDDDAFEALPPRRPVAASKVRQVQQLQQYAYQDTGQSRPARKSQTTQRQRRLEELGGPIARDSRLTEANIDPIHADIIAHFADEARRLEEKIRNEKGLRILFTERQLREMAICWTDTLDKMRRIPDIDPDHVRRYGNKFLPLIKRNFSMYQEMMGAGAEEEGDVEDDGAGYDSPVLGPVTAARRGGGGAPAKAPSQADLDAVVDLISSDESDDDDSPGAGGNDNGYGGGGIISTSSHTADTWRSQLEALQSQPPTKGSRGEGRSGGGSRKFSKGGRKTFMRRGGSRSGSGSYSRGSRAASGGGGASSAGVLKRKSAASSGGASSSRGSGGSGIGMMPL</sequence>
<dbReference type="InterPro" id="IPR001650">
    <property type="entry name" value="Helicase_C-like"/>
</dbReference>
<dbReference type="Gene3D" id="3.40.50.300">
    <property type="entry name" value="P-loop containing nucleotide triphosphate hydrolases"/>
    <property type="match status" value="2"/>
</dbReference>
<dbReference type="InterPro" id="IPR002464">
    <property type="entry name" value="DNA/RNA_helicase_DEAH_CS"/>
</dbReference>
<feature type="region of interest" description="Disordered" evidence="12">
    <location>
        <begin position="1689"/>
        <end position="1870"/>
    </location>
</feature>
<reference evidence="17" key="1">
    <citation type="journal article" date="2014" name="Genome Announc.">
        <title>Genome sequence of the pathogenic fungus Sporothrix schenckii (ATCC 58251).</title>
        <authorList>
            <person name="Cuomo C.A."/>
            <person name="Rodriguez-Del Valle N."/>
            <person name="Perez-Sanchez L."/>
            <person name="Abouelleil A."/>
            <person name="Goldberg J."/>
            <person name="Young S."/>
            <person name="Zeng Q."/>
            <person name="Birren B.W."/>
        </authorList>
    </citation>
    <scope>NUCLEOTIDE SEQUENCE [LARGE SCALE GENOMIC DNA]</scope>
    <source>
        <strain evidence="17">ATCC 58251 / de Perez 2211183</strain>
    </source>
</reference>
<feature type="compositionally biased region" description="Low complexity" evidence="12">
    <location>
        <begin position="1820"/>
        <end position="1831"/>
    </location>
</feature>
<keyword evidence="4" id="KW-0378">Hydrolase</keyword>
<dbReference type="SUPFAM" id="SSF52540">
    <property type="entry name" value="P-loop containing nucleoside triphosphate hydrolases"/>
    <property type="match status" value="1"/>
</dbReference>
<feature type="region of interest" description="Disordered" evidence="12">
    <location>
        <begin position="845"/>
        <end position="898"/>
    </location>
</feature>
<dbReference type="SMART" id="SM00487">
    <property type="entry name" value="DEXDc"/>
    <property type="match status" value="1"/>
</dbReference>
<dbReference type="InterPro" id="IPR027417">
    <property type="entry name" value="P-loop_NTPase"/>
</dbReference>
<keyword evidence="6" id="KW-0067">ATP-binding</keyword>
<feature type="region of interest" description="Disordered" evidence="12">
    <location>
        <begin position="122"/>
        <end position="571"/>
    </location>
</feature>
<feature type="compositionally biased region" description="Basic and acidic residues" evidence="12">
    <location>
        <begin position="332"/>
        <end position="342"/>
    </location>
</feature>
<feature type="compositionally biased region" description="Acidic residues" evidence="12">
    <location>
        <begin position="1489"/>
        <end position="1504"/>
    </location>
</feature>
<dbReference type="CDD" id="cd18794">
    <property type="entry name" value="SF2_C_RecQ"/>
    <property type="match status" value="1"/>
</dbReference>
<feature type="region of interest" description="Disordered" evidence="12">
    <location>
        <begin position="75"/>
        <end position="108"/>
    </location>
</feature>
<feature type="compositionally biased region" description="Acidic residues" evidence="12">
    <location>
        <begin position="1739"/>
        <end position="1748"/>
    </location>
</feature>
<dbReference type="SUPFAM" id="SSF47819">
    <property type="entry name" value="HRDC-like"/>
    <property type="match status" value="1"/>
</dbReference>
<feature type="domain" description="Helicase ATP-binding" evidence="14">
    <location>
        <begin position="933"/>
        <end position="1114"/>
    </location>
</feature>
<keyword evidence="8" id="KW-0413">Isomerase</keyword>
<feature type="compositionally biased region" description="Gly residues" evidence="12">
    <location>
        <begin position="1859"/>
        <end position="1870"/>
    </location>
</feature>
<dbReference type="GO" id="GO:0016787">
    <property type="term" value="F:hydrolase activity"/>
    <property type="evidence" value="ECO:0007669"/>
    <property type="project" value="UniProtKB-KW"/>
</dbReference>
<evidence type="ECO:0000256" key="12">
    <source>
        <dbReference type="SAM" id="MobiDB-lite"/>
    </source>
</evidence>